<dbReference type="PANTHER" id="PTHR43022:SF1">
    <property type="entry name" value="PROTEIN SMF"/>
    <property type="match status" value="1"/>
</dbReference>
<feature type="domain" description="DprA winged helix" evidence="3">
    <location>
        <begin position="310"/>
        <end position="367"/>
    </location>
</feature>
<dbReference type="RefSeq" id="WP_174812720.1">
    <property type="nucleotide sequence ID" value="NZ_CP054612.1"/>
</dbReference>
<evidence type="ECO:0000259" key="3">
    <source>
        <dbReference type="Pfam" id="PF17782"/>
    </source>
</evidence>
<dbReference type="Pfam" id="PF17782">
    <property type="entry name" value="WHD_DprA"/>
    <property type="match status" value="1"/>
</dbReference>
<dbReference type="InterPro" id="IPR003488">
    <property type="entry name" value="DprA"/>
</dbReference>
<reference evidence="4 5" key="1">
    <citation type="submission" date="2018-05" db="EMBL/GenBank/DDBJ databases">
        <title>Genomic Encyclopedia of Type Strains, Phase III (KMG-III): the genomes of soil and plant-associated and newly described type strains.</title>
        <authorList>
            <person name="Whitman W."/>
        </authorList>
    </citation>
    <scope>NUCLEOTIDE SEQUENCE [LARGE SCALE GENOMIC DNA]</scope>
    <source>
        <strain evidence="4 5">CECT 5696</strain>
    </source>
</reference>
<dbReference type="Pfam" id="PF02481">
    <property type="entry name" value="DNA_processg_A"/>
    <property type="match status" value="1"/>
</dbReference>
<dbReference type="GO" id="GO:0009294">
    <property type="term" value="P:DNA-mediated transformation"/>
    <property type="evidence" value="ECO:0007669"/>
    <property type="project" value="InterPro"/>
</dbReference>
<dbReference type="InterPro" id="IPR041614">
    <property type="entry name" value="DprA_WH"/>
</dbReference>
<comment type="similarity">
    <text evidence="1">Belongs to the DprA/Smf family.</text>
</comment>
<dbReference type="InterPro" id="IPR036388">
    <property type="entry name" value="WH-like_DNA-bd_sf"/>
</dbReference>
<dbReference type="EMBL" id="QGTQ01000003">
    <property type="protein sequence ID" value="PWW06383.1"/>
    <property type="molecule type" value="Genomic_DNA"/>
</dbReference>
<proteinExistence type="inferred from homology"/>
<comment type="caution">
    <text evidence="4">The sequence shown here is derived from an EMBL/GenBank/DDBJ whole genome shotgun (WGS) entry which is preliminary data.</text>
</comment>
<dbReference type="SUPFAM" id="SSF102405">
    <property type="entry name" value="MCP/YpsA-like"/>
    <property type="match status" value="1"/>
</dbReference>
<gene>
    <name evidence="4" type="ORF">DFQ01_103286</name>
</gene>
<dbReference type="Proteomes" id="UP000246635">
    <property type="component" value="Unassembled WGS sequence"/>
</dbReference>
<dbReference type="Gene3D" id="1.10.10.10">
    <property type="entry name" value="Winged helix-like DNA-binding domain superfamily/Winged helix DNA-binding domain"/>
    <property type="match status" value="1"/>
</dbReference>
<evidence type="ECO:0000256" key="1">
    <source>
        <dbReference type="ARBA" id="ARBA00006525"/>
    </source>
</evidence>
<dbReference type="PANTHER" id="PTHR43022">
    <property type="entry name" value="PROTEIN SMF"/>
    <property type="match status" value="1"/>
</dbReference>
<protein>
    <submittedName>
        <fullName evidence="4">DNA processing protein</fullName>
    </submittedName>
</protein>
<keyword evidence="5" id="KW-1185">Reference proteome</keyword>
<dbReference type="InterPro" id="IPR057666">
    <property type="entry name" value="DrpA_SLOG"/>
</dbReference>
<dbReference type="NCBIfam" id="TIGR00732">
    <property type="entry name" value="dprA"/>
    <property type="match status" value="1"/>
</dbReference>
<dbReference type="Gene3D" id="3.40.50.450">
    <property type="match status" value="1"/>
</dbReference>
<organism evidence="4 5">
    <name type="scientific">Paenibacillus cellulosilyticus</name>
    <dbReference type="NCBI Taxonomy" id="375489"/>
    <lineage>
        <taxon>Bacteria</taxon>
        <taxon>Bacillati</taxon>
        <taxon>Bacillota</taxon>
        <taxon>Bacilli</taxon>
        <taxon>Bacillales</taxon>
        <taxon>Paenibacillaceae</taxon>
        <taxon>Paenibacillus</taxon>
    </lineage>
</organism>
<dbReference type="AlphaFoldDB" id="A0A2V2YXL5"/>
<evidence type="ECO:0000313" key="4">
    <source>
        <dbReference type="EMBL" id="PWW06383.1"/>
    </source>
</evidence>
<feature type="domain" description="Smf/DprA SLOG" evidence="2">
    <location>
        <begin position="82"/>
        <end position="291"/>
    </location>
</feature>
<name>A0A2V2YXL5_9BACL</name>
<accession>A0A2V2YXL5</accession>
<evidence type="ECO:0000259" key="2">
    <source>
        <dbReference type="Pfam" id="PF02481"/>
    </source>
</evidence>
<sequence length="373" mass="40993">MCNEKKRKMMIMLHQLPGVGWKSIKRAMDAELWNRTSLSSADVWLSAGFRPEAAGEAARRFSDSESGYDSIISSYSQRNADIITIDDEEYPNMLRNIHEPPWVLYAIGRLDLLHRHSVSIVGTRTPTAYGRHMTKELATGFARRGLTVVSGLARGIDGVAHESSVTLAGSTIAVLGTPLDRIYPPQHASLFRQIAVEGLLLTEVPIGMAFHPGYFPLRNRIIAGLSAGTVVIEAAARSGSLITAEQAFAFDRELFALPGPVTSPKSAGTNGLLAERKANAILSVEDWFKHLPYTSYSSEDDQRHEQYENARNSAEELTGDAKLVYDLLLDRPCTADDLHEATGIPLGLLHAVLINLCITRRIHQQNGSTYSII</sequence>
<evidence type="ECO:0000313" key="5">
    <source>
        <dbReference type="Proteomes" id="UP000246635"/>
    </source>
</evidence>